<dbReference type="EMBL" id="SHKL01000001">
    <property type="protein sequence ID" value="RZT88113.1"/>
    <property type="molecule type" value="Genomic_DNA"/>
</dbReference>
<gene>
    <name evidence="2" type="ORF">EV383_5050</name>
</gene>
<name>A0A4Q7V5R8_PSEST</name>
<proteinExistence type="predicted"/>
<dbReference type="Gene3D" id="3.40.50.12080">
    <property type="match status" value="1"/>
</dbReference>
<evidence type="ECO:0000259" key="1">
    <source>
        <dbReference type="Pfam" id="PF18588"/>
    </source>
</evidence>
<feature type="domain" description="Polysaccharide biosynthesis enzyme WcbI" evidence="1">
    <location>
        <begin position="24"/>
        <end position="222"/>
    </location>
</feature>
<dbReference type="OrthoDB" id="3283619at2"/>
<sequence>MDDGRRRHFGRFYGLTPLPDGPVALVHGNCQAESLRVLLAGSPTFPLTAVRIPPVHELTADDLPHLHALLARTRLLASQPVRDGYRDLPTGTGDLAAHLPAGASVVRWPVIRHPALHPWSAIVRHPDDPSAVPPGVPYHDLRALASAAGRVPGPAPSPGDLREVGDRGIAELARREGRDTDVGVSDLLDGLGAAAAHTLNHPGNPVLIALARRIQSAAGAPADASDPGRELLGGIRSPLTAPVIEARSLDAEPRLSWTVGDRRISEEQVQREQIRWYATHPQWVEAGLSRHAETIRLLGL</sequence>
<keyword evidence="3" id="KW-1185">Reference proteome</keyword>
<dbReference type="RefSeq" id="WP_130292166.1">
    <property type="nucleotide sequence ID" value="NZ_SHKL01000001.1"/>
</dbReference>
<dbReference type="Pfam" id="PF18588">
    <property type="entry name" value="WcbI"/>
    <property type="match status" value="1"/>
</dbReference>
<reference evidence="2 3" key="1">
    <citation type="submission" date="2019-02" db="EMBL/GenBank/DDBJ databases">
        <title>Sequencing the genomes of 1000 actinobacteria strains.</title>
        <authorList>
            <person name="Klenk H.-P."/>
        </authorList>
    </citation>
    <scope>NUCLEOTIDE SEQUENCE [LARGE SCALE GENOMIC DNA]</scope>
    <source>
        <strain evidence="2 3">DSM 45779</strain>
    </source>
</reference>
<comment type="caution">
    <text evidence="2">The sequence shown here is derived from an EMBL/GenBank/DDBJ whole genome shotgun (WGS) entry which is preliminary data.</text>
</comment>
<dbReference type="InterPro" id="IPR041307">
    <property type="entry name" value="WcbI"/>
</dbReference>
<accession>A0A4Q7V5R8</accession>
<dbReference type="AlphaFoldDB" id="A0A4Q7V5R8"/>
<evidence type="ECO:0000313" key="3">
    <source>
        <dbReference type="Proteomes" id="UP000291591"/>
    </source>
</evidence>
<protein>
    <recommendedName>
        <fullName evidence="1">Polysaccharide biosynthesis enzyme WcbI domain-containing protein</fullName>
    </recommendedName>
</protein>
<evidence type="ECO:0000313" key="2">
    <source>
        <dbReference type="EMBL" id="RZT88113.1"/>
    </source>
</evidence>
<organism evidence="2 3">
    <name type="scientific">Pseudonocardia sediminis</name>
    <dbReference type="NCBI Taxonomy" id="1397368"/>
    <lineage>
        <taxon>Bacteria</taxon>
        <taxon>Bacillati</taxon>
        <taxon>Actinomycetota</taxon>
        <taxon>Actinomycetes</taxon>
        <taxon>Pseudonocardiales</taxon>
        <taxon>Pseudonocardiaceae</taxon>
        <taxon>Pseudonocardia</taxon>
    </lineage>
</organism>
<dbReference type="Proteomes" id="UP000291591">
    <property type="component" value="Unassembled WGS sequence"/>
</dbReference>